<dbReference type="EMBL" id="BAAAEU010000004">
    <property type="protein sequence ID" value="GAA0709442.1"/>
    <property type="molecule type" value="Genomic_DNA"/>
</dbReference>
<gene>
    <name evidence="1" type="ORF">GCM10009105_09910</name>
</gene>
<reference evidence="2" key="1">
    <citation type="journal article" date="2019" name="Int. J. Syst. Evol. Microbiol.">
        <title>The Global Catalogue of Microorganisms (GCM) 10K type strain sequencing project: providing services to taxonomists for standard genome sequencing and annotation.</title>
        <authorList>
            <consortium name="The Broad Institute Genomics Platform"/>
            <consortium name="The Broad Institute Genome Sequencing Center for Infectious Disease"/>
            <person name="Wu L."/>
            <person name="Ma J."/>
        </authorList>
    </citation>
    <scope>NUCLEOTIDE SEQUENCE [LARGE SCALE GENOMIC DNA]</scope>
    <source>
        <strain evidence="2">JCM 15421</strain>
    </source>
</reference>
<protein>
    <recommendedName>
        <fullName evidence="3">XRE family transcriptional regulator</fullName>
    </recommendedName>
</protein>
<evidence type="ECO:0008006" key="3">
    <source>
        <dbReference type="Google" id="ProtNLM"/>
    </source>
</evidence>
<dbReference type="Proteomes" id="UP001501523">
    <property type="component" value="Unassembled WGS sequence"/>
</dbReference>
<name>A0ABP3TMS0_9GAMM</name>
<organism evidence="1 2">
    <name type="scientific">Dokdonella soli</name>
    <dbReference type="NCBI Taxonomy" id="529810"/>
    <lineage>
        <taxon>Bacteria</taxon>
        <taxon>Pseudomonadati</taxon>
        <taxon>Pseudomonadota</taxon>
        <taxon>Gammaproteobacteria</taxon>
        <taxon>Lysobacterales</taxon>
        <taxon>Rhodanobacteraceae</taxon>
        <taxon>Dokdonella</taxon>
    </lineage>
</organism>
<evidence type="ECO:0000313" key="2">
    <source>
        <dbReference type="Proteomes" id="UP001501523"/>
    </source>
</evidence>
<evidence type="ECO:0000313" key="1">
    <source>
        <dbReference type="EMBL" id="GAA0709442.1"/>
    </source>
</evidence>
<accession>A0ABP3TMS0</accession>
<proteinExistence type="predicted"/>
<comment type="caution">
    <text evidence="1">The sequence shown here is derived from an EMBL/GenBank/DDBJ whole genome shotgun (WGS) entry which is preliminary data.</text>
</comment>
<keyword evidence="2" id="KW-1185">Reference proteome</keyword>
<sequence>MQSVTFQLFEKWRAGKGYTSANAGCVALGVERACATHWKGGRNAEANVIERMARDLGEDPAAWILAAAAEKTIKADEQRTLLRLAKSLGYAAALFMFIGSGQLPIM</sequence>